<dbReference type="RefSeq" id="WP_095732991.1">
    <property type="nucleotide sequence ID" value="NZ_WQNF01000063.1"/>
</dbReference>
<protein>
    <submittedName>
        <fullName evidence="1">Uncharacterized protein</fullName>
    </submittedName>
</protein>
<evidence type="ECO:0000313" key="1">
    <source>
        <dbReference type="EMBL" id="MVT71196.1"/>
    </source>
</evidence>
<dbReference type="Proteomes" id="UP000436468">
    <property type="component" value="Unassembled WGS sequence"/>
</dbReference>
<name>A0A844SYW2_9BRAD</name>
<accession>A0A844SYW2</accession>
<comment type="caution">
    <text evidence="1">The sequence shown here is derived from an EMBL/GenBank/DDBJ whole genome shotgun (WGS) entry which is preliminary data.</text>
</comment>
<reference evidence="1 2" key="1">
    <citation type="submission" date="2019-12" db="EMBL/GenBank/DDBJ databases">
        <title>Draft genome sequences Bradyrhizobium cajani AMBPC1010, Bradyrhizobium pachyrhizi AMBPC1040 and Bradyrhizobium yuanmingense ALSPC3051, three plant growth promoting strains isolated from nodules of Cajanus cajan L. in Dominican Republic.</title>
        <authorList>
            <person name="Flores-Felix J.D."/>
            <person name="Araujo J."/>
            <person name="Diaz-Alcantara C."/>
            <person name="Gonzalez-Andres F."/>
            <person name="Velazquez E."/>
        </authorList>
    </citation>
    <scope>NUCLEOTIDE SEQUENCE [LARGE SCALE GENOMIC DNA]</scope>
    <source>
        <strain evidence="1 2">1040</strain>
    </source>
</reference>
<sequence length="104" mass="10995">MLSTADAIQPATLKHVTEVATAYEPGVVGSVVLELFAEVIGGRAEDLGTAENFFGALIEEMGGQRRGSASHVEAQVSILQWLPTTDPLRIAQDPECGYALALAR</sequence>
<proteinExistence type="predicted"/>
<dbReference type="EMBL" id="WQNF01000063">
    <property type="protein sequence ID" value="MVT71196.1"/>
    <property type="molecule type" value="Genomic_DNA"/>
</dbReference>
<organism evidence="1 2">
    <name type="scientific">Bradyrhizobium pachyrhizi</name>
    <dbReference type="NCBI Taxonomy" id="280333"/>
    <lineage>
        <taxon>Bacteria</taxon>
        <taxon>Pseudomonadati</taxon>
        <taxon>Pseudomonadota</taxon>
        <taxon>Alphaproteobacteria</taxon>
        <taxon>Hyphomicrobiales</taxon>
        <taxon>Nitrobacteraceae</taxon>
        <taxon>Bradyrhizobium</taxon>
    </lineage>
</organism>
<evidence type="ECO:0000313" key="2">
    <source>
        <dbReference type="Proteomes" id="UP000436468"/>
    </source>
</evidence>
<keyword evidence="2" id="KW-1185">Reference proteome</keyword>
<dbReference type="AlphaFoldDB" id="A0A844SYW2"/>
<gene>
    <name evidence="1" type="ORF">GPL21_39855</name>
</gene>